<dbReference type="RefSeq" id="WP_194365762.1">
    <property type="nucleotide sequence ID" value="NZ_CP054493.1"/>
</dbReference>
<organism evidence="2 3">
    <name type="scientific">Candidatus Sulfurimonas marisnigri</name>
    <dbReference type="NCBI Taxonomy" id="2740405"/>
    <lineage>
        <taxon>Bacteria</taxon>
        <taxon>Pseudomonadati</taxon>
        <taxon>Campylobacterota</taxon>
        <taxon>Epsilonproteobacteria</taxon>
        <taxon>Campylobacterales</taxon>
        <taxon>Sulfurimonadaceae</taxon>
        <taxon>Sulfurimonas</taxon>
    </lineage>
</organism>
<dbReference type="AlphaFoldDB" id="A0A7S7LYR1"/>
<protein>
    <submittedName>
        <fullName evidence="2">Uncharacterized protein</fullName>
    </submittedName>
</protein>
<gene>
    <name evidence="2" type="ORF">HUE87_08390</name>
</gene>
<name>A0A7S7LYR1_9BACT</name>
<accession>A0A7S7LYR1</accession>
<feature type="transmembrane region" description="Helical" evidence="1">
    <location>
        <begin position="6"/>
        <end position="24"/>
    </location>
</feature>
<dbReference type="Proteomes" id="UP000593836">
    <property type="component" value="Chromosome"/>
</dbReference>
<evidence type="ECO:0000313" key="3">
    <source>
        <dbReference type="Proteomes" id="UP000593836"/>
    </source>
</evidence>
<keyword evidence="3" id="KW-1185">Reference proteome</keyword>
<keyword evidence="1" id="KW-1133">Transmembrane helix</keyword>
<evidence type="ECO:0000256" key="1">
    <source>
        <dbReference type="SAM" id="Phobius"/>
    </source>
</evidence>
<proteinExistence type="predicted"/>
<sequence length="133" mass="14959">MNRINPIYILVLLVMILVLATLKLNSGKIEFNETQEIYKTTETIATELSALKDVYGEKVKKSLKSILKLPALKSKSISETFKASSVNISSKSIDINSLNLLMSKILNSSYNIDSLQIKKLSDDKASFKMEIKW</sequence>
<keyword evidence="1" id="KW-0812">Transmembrane</keyword>
<evidence type="ECO:0000313" key="2">
    <source>
        <dbReference type="EMBL" id="QOY53912.1"/>
    </source>
</evidence>
<dbReference type="KEGG" id="smas:HUE87_08390"/>
<reference evidence="2 3" key="1">
    <citation type="submission" date="2020-05" db="EMBL/GenBank/DDBJ databases">
        <title>Sulfurimonas marisnigri, sp. nov., and Sulfurimonas baltica, sp. nov., manganese oxide reducing chemolithoautotrophs of the class Epsilonproteobacteria isolated from the pelagic redoxclines of the Black and Baltic Seas and emended description of the genus Sulfurimonas.</title>
        <authorList>
            <person name="Henkel J.V."/>
            <person name="Laudan C."/>
            <person name="Werner J."/>
            <person name="Neu T."/>
            <person name="Plewe S."/>
            <person name="Sproer C."/>
            <person name="Bunk B."/>
            <person name="Schulz-Vogt H.N."/>
        </authorList>
    </citation>
    <scope>NUCLEOTIDE SEQUENCE [LARGE SCALE GENOMIC DNA]</scope>
    <source>
        <strain evidence="2 3">SoZ1</strain>
    </source>
</reference>
<dbReference type="EMBL" id="CP054493">
    <property type="protein sequence ID" value="QOY53912.1"/>
    <property type="molecule type" value="Genomic_DNA"/>
</dbReference>
<keyword evidence="1" id="KW-0472">Membrane</keyword>